<dbReference type="Pfam" id="PF02518">
    <property type="entry name" value="HATPase_c"/>
    <property type="match status" value="1"/>
</dbReference>
<evidence type="ECO:0000256" key="5">
    <source>
        <dbReference type="ARBA" id="ARBA00022741"/>
    </source>
</evidence>
<organism evidence="12 13">
    <name type="scientific">Eiseniibacteriota bacterium</name>
    <dbReference type="NCBI Taxonomy" id="2212470"/>
    <lineage>
        <taxon>Bacteria</taxon>
        <taxon>Candidatus Eiseniibacteriota</taxon>
    </lineage>
</organism>
<dbReference type="EC" id="2.7.13.3" evidence="2"/>
<evidence type="ECO:0000256" key="1">
    <source>
        <dbReference type="ARBA" id="ARBA00000085"/>
    </source>
</evidence>
<evidence type="ECO:0000259" key="10">
    <source>
        <dbReference type="PROSITE" id="PS50112"/>
    </source>
</evidence>
<comment type="catalytic activity">
    <reaction evidence="1">
        <text>ATP + protein L-histidine = ADP + protein N-phospho-L-histidine.</text>
        <dbReference type="EC" id="2.7.13.3"/>
    </reaction>
</comment>
<name>A0A933SE41_UNCEI</name>
<accession>A0A933SE41</accession>
<dbReference type="CDD" id="cd00130">
    <property type="entry name" value="PAS"/>
    <property type="match status" value="1"/>
</dbReference>
<dbReference type="PROSITE" id="PS50112">
    <property type="entry name" value="PAS"/>
    <property type="match status" value="1"/>
</dbReference>
<evidence type="ECO:0000256" key="7">
    <source>
        <dbReference type="ARBA" id="ARBA00022840"/>
    </source>
</evidence>
<dbReference type="InterPro" id="IPR003594">
    <property type="entry name" value="HATPase_dom"/>
</dbReference>
<dbReference type="PRINTS" id="PR00344">
    <property type="entry name" value="BCTRLSENSOR"/>
</dbReference>
<evidence type="ECO:0000256" key="6">
    <source>
        <dbReference type="ARBA" id="ARBA00022777"/>
    </source>
</evidence>
<dbReference type="SUPFAM" id="SSF55874">
    <property type="entry name" value="ATPase domain of HSP90 chaperone/DNA topoisomerase II/histidine kinase"/>
    <property type="match status" value="1"/>
</dbReference>
<gene>
    <name evidence="12" type="ORF">HZA61_14615</name>
</gene>
<evidence type="ECO:0000259" key="9">
    <source>
        <dbReference type="PROSITE" id="PS50109"/>
    </source>
</evidence>
<keyword evidence="3" id="KW-0597">Phosphoprotein</keyword>
<evidence type="ECO:0000256" key="4">
    <source>
        <dbReference type="ARBA" id="ARBA00022679"/>
    </source>
</evidence>
<dbReference type="InterPro" id="IPR035965">
    <property type="entry name" value="PAS-like_dom_sf"/>
</dbReference>
<dbReference type="InterPro" id="IPR013767">
    <property type="entry name" value="PAS_fold"/>
</dbReference>
<dbReference type="SMART" id="SM00091">
    <property type="entry name" value="PAS"/>
    <property type="match status" value="1"/>
</dbReference>
<dbReference type="InterPro" id="IPR005467">
    <property type="entry name" value="His_kinase_dom"/>
</dbReference>
<evidence type="ECO:0000256" key="8">
    <source>
        <dbReference type="ARBA" id="ARBA00023012"/>
    </source>
</evidence>
<evidence type="ECO:0000256" key="3">
    <source>
        <dbReference type="ARBA" id="ARBA00022553"/>
    </source>
</evidence>
<reference evidence="12" key="1">
    <citation type="submission" date="2020-07" db="EMBL/GenBank/DDBJ databases">
        <title>Huge and variable diversity of episymbiotic CPR bacteria and DPANN archaea in groundwater ecosystems.</title>
        <authorList>
            <person name="He C.Y."/>
            <person name="Keren R."/>
            <person name="Whittaker M."/>
            <person name="Farag I.F."/>
            <person name="Doudna J."/>
            <person name="Cate J.H.D."/>
            <person name="Banfield J.F."/>
        </authorList>
    </citation>
    <scope>NUCLEOTIDE SEQUENCE</scope>
    <source>
        <strain evidence="12">NC_groundwater_1813_Pr3_B-0.1um_71_17</strain>
    </source>
</reference>
<dbReference type="Gene3D" id="1.10.287.130">
    <property type="match status" value="1"/>
</dbReference>
<dbReference type="PROSITE" id="PS50109">
    <property type="entry name" value="HIS_KIN"/>
    <property type="match status" value="1"/>
</dbReference>
<evidence type="ECO:0000259" key="11">
    <source>
        <dbReference type="PROSITE" id="PS50113"/>
    </source>
</evidence>
<dbReference type="InterPro" id="IPR036890">
    <property type="entry name" value="HATPase_C_sf"/>
</dbReference>
<dbReference type="NCBIfam" id="TIGR00229">
    <property type="entry name" value="sensory_box"/>
    <property type="match status" value="1"/>
</dbReference>
<dbReference type="PROSITE" id="PS50113">
    <property type="entry name" value="PAC"/>
    <property type="match status" value="1"/>
</dbReference>
<keyword evidence="4" id="KW-0808">Transferase</keyword>
<dbReference type="PANTHER" id="PTHR43065:SF46">
    <property type="entry name" value="C4-DICARBOXYLATE TRANSPORT SENSOR PROTEIN DCTB"/>
    <property type="match status" value="1"/>
</dbReference>
<evidence type="ECO:0000313" key="13">
    <source>
        <dbReference type="Proteomes" id="UP000696931"/>
    </source>
</evidence>
<dbReference type="PANTHER" id="PTHR43065">
    <property type="entry name" value="SENSOR HISTIDINE KINASE"/>
    <property type="match status" value="1"/>
</dbReference>
<dbReference type="InterPro" id="IPR000014">
    <property type="entry name" value="PAS"/>
</dbReference>
<feature type="domain" description="Histidine kinase" evidence="9">
    <location>
        <begin position="218"/>
        <end position="460"/>
    </location>
</feature>
<dbReference type="GO" id="GO:0004673">
    <property type="term" value="F:protein histidine kinase activity"/>
    <property type="evidence" value="ECO:0007669"/>
    <property type="project" value="UniProtKB-EC"/>
</dbReference>
<feature type="domain" description="PAC" evidence="11">
    <location>
        <begin position="153"/>
        <end position="205"/>
    </location>
</feature>
<evidence type="ECO:0000313" key="12">
    <source>
        <dbReference type="EMBL" id="MBI5170719.1"/>
    </source>
</evidence>
<sequence>MSVPRSNEIPSQWHPLLARQLRRAFGAHAETSEPLQRLLALVDRSYRDRDDQRGLVEHSLATMTEELNERNNELAEQLERLRRQACILEYIHEAVFVIDRAGTILTCNSATAELFGCATSELEQESLRRFLATGESDQRFEEILTGAIESARWSGDVGFTRADGRALLAEATVVRQGSSADDRPEFVVVARDVTDRRLMERQLLQSQKMEAIGQLAAGIAHEINTPAQYVADNLRFLDEGFTTISRALGEWRAGAPPTPELEEELAIYESEMSPAIHQSLDGMARVAAIVRGMRTFAHPGGSSKSAVDLNAEIASTVTVSRNEWKYVSEVVTEFDPDLPPVPAIAGEINHVFLNIIVNAAHAIEERLKTVPAPPGRILIQTRREDDEVVVRISDNGCGIPEAIRERVFDHFFTTKPVGKGTGQGLSIVHRLVYEKHGGSIQFEPAHPTGTTFVIRLPLGGTGTSVLSEAA</sequence>
<dbReference type="GO" id="GO:0000160">
    <property type="term" value="P:phosphorelay signal transduction system"/>
    <property type="evidence" value="ECO:0007669"/>
    <property type="project" value="UniProtKB-KW"/>
</dbReference>
<keyword evidence="5" id="KW-0547">Nucleotide-binding</keyword>
<feature type="domain" description="PAS" evidence="10">
    <location>
        <begin position="87"/>
        <end position="151"/>
    </location>
</feature>
<dbReference type="EMBL" id="JACRIW010000104">
    <property type="protein sequence ID" value="MBI5170719.1"/>
    <property type="molecule type" value="Genomic_DNA"/>
</dbReference>
<dbReference type="Gene3D" id="3.30.450.20">
    <property type="entry name" value="PAS domain"/>
    <property type="match status" value="1"/>
</dbReference>
<evidence type="ECO:0000256" key="2">
    <source>
        <dbReference type="ARBA" id="ARBA00012438"/>
    </source>
</evidence>
<dbReference type="Pfam" id="PF00989">
    <property type="entry name" value="PAS"/>
    <property type="match status" value="1"/>
</dbReference>
<dbReference type="SMART" id="SM00387">
    <property type="entry name" value="HATPase_c"/>
    <property type="match status" value="1"/>
</dbReference>
<dbReference type="GO" id="GO:0005524">
    <property type="term" value="F:ATP binding"/>
    <property type="evidence" value="ECO:0007669"/>
    <property type="project" value="UniProtKB-KW"/>
</dbReference>
<dbReference type="Proteomes" id="UP000696931">
    <property type="component" value="Unassembled WGS sequence"/>
</dbReference>
<dbReference type="Gene3D" id="3.30.565.10">
    <property type="entry name" value="Histidine kinase-like ATPase, C-terminal domain"/>
    <property type="match status" value="1"/>
</dbReference>
<comment type="caution">
    <text evidence="12">The sequence shown here is derived from an EMBL/GenBank/DDBJ whole genome shotgun (WGS) entry which is preliminary data.</text>
</comment>
<dbReference type="GO" id="GO:0006355">
    <property type="term" value="P:regulation of DNA-templated transcription"/>
    <property type="evidence" value="ECO:0007669"/>
    <property type="project" value="InterPro"/>
</dbReference>
<keyword evidence="7" id="KW-0067">ATP-binding</keyword>
<dbReference type="InterPro" id="IPR000700">
    <property type="entry name" value="PAS-assoc_C"/>
</dbReference>
<keyword evidence="6" id="KW-0418">Kinase</keyword>
<dbReference type="SUPFAM" id="SSF55785">
    <property type="entry name" value="PYP-like sensor domain (PAS domain)"/>
    <property type="match status" value="1"/>
</dbReference>
<protein>
    <recommendedName>
        <fullName evidence="2">histidine kinase</fullName>
        <ecNumber evidence="2">2.7.13.3</ecNumber>
    </recommendedName>
</protein>
<dbReference type="AlphaFoldDB" id="A0A933SE41"/>
<keyword evidence="8" id="KW-0902">Two-component regulatory system</keyword>
<dbReference type="InterPro" id="IPR004358">
    <property type="entry name" value="Sig_transdc_His_kin-like_C"/>
</dbReference>
<proteinExistence type="predicted"/>